<evidence type="ECO:0000313" key="2">
    <source>
        <dbReference type="EMBL" id="KAL2914346.1"/>
    </source>
</evidence>
<protein>
    <submittedName>
        <fullName evidence="2">Uncharacterized protein</fullName>
    </submittedName>
</protein>
<keyword evidence="3" id="KW-1185">Reference proteome</keyword>
<sequence length="296" mass="32214">MQLSANRNDVNRKDYNNDNNKTSINNIIKNIQHSDGDTTAPSNLHQHQQVFVDQHLGSNRSVSVPSFALGAPATSSLAKLSPFAFQLREPLGSSVMFLSVQCVRRVEKHLQDDVDESRKFLAKLQHASCDAECLGSECSDIAAYQFPDERASEPDPDMMRFGGRHLGAARARIASACNAPERAFSPSKILRLSHPEVVLKPTPRRACSHQHVPGTPSERSVSASSEDGSSSISSFSTLPSTVSSPDVSRIRLAMEKSAFIAYPGQGLHAPSSKQPLLSHEAHIFSSQASVQPFRSI</sequence>
<name>A0ABR4N485_9FUNG</name>
<evidence type="ECO:0000256" key="1">
    <source>
        <dbReference type="SAM" id="MobiDB-lite"/>
    </source>
</evidence>
<dbReference type="EMBL" id="JADGIZ020000034">
    <property type="protein sequence ID" value="KAL2914346.1"/>
    <property type="molecule type" value="Genomic_DNA"/>
</dbReference>
<gene>
    <name evidence="2" type="ORF">HK105_206118</name>
</gene>
<evidence type="ECO:0000313" key="3">
    <source>
        <dbReference type="Proteomes" id="UP001527925"/>
    </source>
</evidence>
<accession>A0ABR4N485</accession>
<feature type="region of interest" description="Disordered" evidence="1">
    <location>
        <begin position="1"/>
        <end position="21"/>
    </location>
</feature>
<feature type="region of interest" description="Disordered" evidence="1">
    <location>
        <begin position="201"/>
        <end position="243"/>
    </location>
</feature>
<comment type="caution">
    <text evidence="2">The sequence shown here is derived from an EMBL/GenBank/DDBJ whole genome shotgun (WGS) entry which is preliminary data.</text>
</comment>
<dbReference type="Proteomes" id="UP001527925">
    <property type="component" value="Unassembled WGS sequence"/>
</dbReference>
<reference evidence="2 3" key="1">
    <citation type="submission" date="2023-09" db="EMBL/GenBank/DDBJ databases">
        <title>Pangenome analysis of Batrachochytrium dendrobatidis and related Chytrids.</title>
        <authorList>
            <person name="Yacoub M.N."/>
            <person name="Stajich J.E."/>
            <person name="James T.Y."/>
        </authorList>
    </citation>
    <scope>NUCLEOTIDE SEQUENCE [LARGE SCALE GENOMIC DNA]</scope>
    <source>
        <strain evidence="2 3">JEL0888</strain>
    </source>
</reference>
<proteinExistence type="predicted"/>
<feature type="compositionally biased region" description="Low complexity" evidence="1">
    <location>
        <begin position="217"/>
        <end position="243"/>
    </location>
</feature>
<organism evidence="2 3">
    <name type="scientific">Polyrhizophydium stewartii</name>
    <dbReference type="NCBI Taxonomy" id="2732419"/>
    <lineage>
        <taxon>Eukaryota</taxon>
        <taxon>Fungi</taxon>
        <taxon>Fungi incertae sedis</taxon>
        <taxon>Chytridiomycota</taxon>
        <taxon>Chytridiomycota incertae sedis</taxon>
        <taxon>Chytridiomycetes</taxon>
        <taxon>Rhizophydiales</taxon>
        <taxon>Rhizophydiales incertae sedis</taxon>
        <taxon>Polyrhizophydium</taxon>
    </lineage>
</organism>